<protein>
    <recommendedName>
        <fullName evidence="5">Exonuclease domain-containing protein</fullName>
    </recommendedName>
</protein>
<evidence type="ECO:0000259" key="5">
    <source>
        <dbReference type="SMART" id="SM00479"/>
    </source>
</evidence>
<dbReference type="Pfam" id="PF00929">
    <property type="entry name" value="RNase_T"/>
    <property type="match status" value="1"/>
</dbReference>
<reference evidence="6" key="1">
    <citation type="journal article" date="2015" name="Nature">
        <title>Complex archaea that bridge the gap between prokaryotes and eukaryotes.</title>
        <authorList>
            <person name="Spang A."/>
            <person name="Saw J.H."/>
            <person name="Jorgensen S.L."/>
            <person name="Zaremba-Niedzwiedzka K."/>
            <person name="Martijn J."/>
            <person name="Lind A.E."/>
            <person name="van Eijk R."/>
            <person name="Schleper C."/>
            <person name="Guy L."/>
            <person name="Ettema T.J."/>
        </authorList>
    </citation>
    <scope>NUCLEOTIDE SEQUENCE</scope>
</reference>
<dbReference type="InterPro" id="IPR036397">
    <property type="entry name" value="RNaseH_sf"/>
</dbReference>
<dbReference type="HAMAP" id="MF_00045">
    <property type="entry name" value="Oligoribonuclease"/>
    <property type="match status" value="1"/>
</dbReference>
<dbReference type="InterPro" id="IPR013520">
    <property type="entry name" value="Ribonucl_H"/>
</dbReference>
<evidence type="ECO:0000256" key="4">
    <source>
        <dbReference type="ARBA" id="ARBA00022839"/>
    </source>
</evidence>
<evidence type="ECO:0000256" key="3">
    <source>
        <dbReference type="ARBA" id="ARBA00022801"/>
    </source>
</evidence>
<accession>A0A0F9L335</accession>
<dbReference type="GO" id="GO:0003676">
    <property type="term" value="F:nucleic acid binding"/>
    <property type="evidence" value="ECO:0007669"/>
    <property type="project" value="InterPro"/>
</dbReference>
<dbReference type="CDD" id="cd06135">
    <property type="entry name" value="Orn"/>
    <property type="match status" value="1"/>
</dbReference>
<proteinExistence type="inferred from homology"/>
<name>A0A0F9L335_9ZZZZ</name>
<dbReference type="EMBL" id="LAZR01013403">
    <property type="protein sequence ID" value="KKM22115.1"/>
    <property type="molecule type" value="Genomic_DNA"/>
</dbReference>
<dbReference type="PANTHER" id="PTHR11046:SF0">
    <property type="entry name" value="OLIGORIBONUCLEASE, MITOCHONDRIAL"/>
    <property type="match status" value="1"/>
</dbReference>
<dbReference type="SMART" id="SM00479">
    <property type="entry name" value="EXOIII"/>
    <property type="match status" value="1"/>
</dbReference>
<evidence type="ECO:0000256" key="1">
    <source>
        <dbReference type="ARBA" id="ARBA00009921"/>
    </source>
</evidence>
<dbReference type="SUPFAM" id="SSF53098">
    <property type="entry name" value="Ribonuclease H-like"/>
    <property type="match status" value="1"/>
</dbReference>
<evidence type="ECO:0000256" key="2">
    <source>
        <dbReference type="ARBA" id="ARBA00022722"/>
    </source>
</evidence>
<comment type="similarity">
    <text evidence="1">Belongs to the oligoribonuclease family.</text>
</comment>
<dbReference type="InterPro" id="IPR012337">
    <property type="entry name" value="RNaseH-like_sf"/>
</dbReference>
<feature type="domain" description="Exonuclease" evidence="5">
    <location>
        <begin position="7"/>
        <end position="180"/>
    </location>
</feature>
<organism evidence="6">
    <name type="scientific">marine sediment metagenome</name>
    <dbReference type="NCBI Taxonomy" id="412755"/>
    <lineage>
        <taxon>unclassified sequences</taxon>
        <taxon>metagenomes</taxon>
        <taxon>ecological metagenomes</taxon>
    </lineage>
</organism>
<dbReference type="AlphaFoldDB" id="A0A0F9L335"/>
<keyword evidence="3" id="KW-0378">Hydrolase</keyword>
<sequence length="181" mass="20717">MTINKSNLIWLDLEMTGLEPETDKILEIATVVTDADLNILAEGPTIAIHQSDELLNGMDEWCTTQHGKSGLTARCKASTFDEEYAVAQTLDFLKQWVPAGVSPMCGNSIGQDRRFMNKYMRELEDFFHYRNLDVSTIKELARRWKPEVLAKVNKKGSHLALDDIKDSIMELKVYRENFFNL</sequence>
<comment type="caution">
    <text evidence="6">The sequence shown here is derived from an EMBL/GenBank/DDBJ whole genome shotgun (WGS) entry which is preliminary data.</text>
</comment>
<gene>
    <name evidence="6" type="ORF">LCGC14_1628600</name>
</gene>
<keyword evidence="4" id="KW-0269">Exonuclease</keyword>
<dbReference type="NCBIfam" id="NF003765">
    <property type="entry name" value="PRK05359.1"/>
    <property type="match status" value="1"/>
</dbReference>
<dbReference type="Gene3D" id="3.30.420.10">
    <property type="entry name" value="Ribonuclease H-like superfamily/Ribonuclease H"/>
    <property type="match status" value="1"/>
</dbReference>
<dbReference type="FunFam" id="3.30.420.10:FF:000003">
    <property type="entry name" value="Oligoribonuclease"/>
    <property type="match status" value="1"/>
</dbReference>
<evidence type="ECO:0000313" key="6">
    <source>
        <dbReference type="EMBL" id="KKM22115.1"/>
    </source>
</evidence>
<dbReference type="InterPro" id="IPR022894">
    <property type="entry name" value="Oligoribonuclease"/>
</dbReference>
<keyword evidence="2" id="KW-0540">Nuclease</keyword>
<dbReference type="GO" id="GO:0000175">
    <property type="term" value="F:3'-5'-RNA exonuclease activity"/>
    <property type="evidence" value="ECO:0007669"/>
    <property type="project" value="InterPro"/>
</dbReference>
<dbReference type="PANTHER" id="PTHR11046">
    <property type="entry name" value="OLIGORIBONUCLEASE, MITOCHONDRIAL"/>
    <property type="match status" value="1"/>
</dbReference>